<evidence type="ECO:0000256" key="4">
    <source>
        <dbReference type="ARBA" id="ARBA00012477"/>
    </source>
</evidence>
<evidence type="ECO:0000256" key="1">
    <source>
        <dbReference type="ARBA" id="ARBA00000402"/>
    </source>
</evidence>
<dbReference type="InterPro" id="IPR027794">
    <property type="entry name" value="tRNase_Z_dom"/>
</dbReference>
<evidence type="ECO:0000313" key="13">
    <source>
        <dbReference type="Proteomes" id="UP001628156"/>
    </source>
</evidence>
<evidence type="ECO:0000256" key="7">
    <source>
        <dbReference type="ARBA" id="ARBA00022723"/>
    </source>
</evidence>
<comment type="catalytic activity">
    <reaction evidence="1">
        <text>Endonucleolytic cleavage of RNA, removing extra 3' nucleotides from tRNA precursor, generating 3' termini of tRNAs. A 3'-hydroxy group is left at the tRNA terminus and a 5'-phosphoryl group is left at the trailer molecule.</text>
        <dbReference type="EC" id="3.1.26.11"/>
    </reaction>
</comment>
<dbReference type="InterPro" id="IPR047151">
    <property type="entry name" value="RNZ2-like"/>
</dbReference>
<dbReference type="InterPro" id="IPR036866">
    <property type="entry name" value="RibonucZ/Hydroxyglut_hydro"/>
</dbReference>
<comment type="similarity">
    <text evidence="3">Belongs to the RNase Z family.</text>
</comment>
<sequence length="643" mass="72805">MISFNAIMKSTPITLTILGNGESEIGSSFILTLEKNRYIFNIPEGVQRCCMEYKLKLPRMTKILFTSSDWSCWGGYPGALMTYYSTELVQSPLHFPSDLFEQMDCSHFLPPTSLIYKDIPGFTSDSTPFTDDYLSFIPIVTECNSIKTINYHILLPTFFGKFDGVKANELKIPGPLRAKLAIGESIKLGNGNVINPSDVCGQPSSPGYLIVLHFPTTDHVNEYLKKELSNKVCCIVAIINDAIKDYQPFKDFISKHSTSLVLFLKDRISSSAYEIIKNVQYTSFRMTNELHKSIGSILPQNAPSFIRAKTVPLIIPTNNCKYFEDTPSLIQYTIYPKIKYTLVKREQTFILPQNQPLYSPLGNKFQVILFGTGGAVPGKARNVSGEIIRFNKTTIMIDCGECIAYQVVNSGIHPDDINILYVTHNHGDHIFGIMSLLKMRTKPLTIIGPRSMEKGFNLLCQHYHIKINFINNNIFSDDCVDRNKESIIQNIENKIGARIITVKLNHQAENYGIRLEINGTSVVFTGDTLPCLNDKKLCMNADYVIHECNFEDGMEGEAINRTHSTPSQIEAMLKDCNNKVIILNHIGQRTSKFADIMKKEYLIPMIYSFDGMVFDDTLATNWKQYKEHLLSFFSLNEIDEEND</sequence>
<name>A0ABQ0DCB5_9EUKA</name>
<keyword evidence="6" id="KW-0540">Nuclease</keyword>
<evidence type="ECO:0000256" key="5">
    <source>
        <dbReference type="ARBA" id="ARBA00022694"/>
    </source>
</evidence>
<reference evidence="12 13" key="1">
    <citation type="journal article" date="2019" name="PLoS Negl. Trop. Dis.">
        <title>Whole genome sequencing of Entamoeba nuttalli reveals mammalian host-related molecular signatures and a novel octapeptide-repeat surface protein.</title>
        <authorList>
            <person name="Tanaka M."/>
            <person name="Makiuchi T."/>
            <person name="Komiyama T."/>
            <person name="Shiina T."/>
            <person name="Osaki K."/>
            <person name="Tachibana H."/>
        </authorList>
    </citation>
    <scope>NUCLEOTIDE SEQUENCE [LARGE SCALE GENOMIC DNA]</scope>
    <source>
        <strain evidence="12 13">P19-061405</strain>
    </source>
</reference>
<evidence type="ECO:0000259" key="11">
    <source>
        <dbReference type="Pfam" id="PF13691"/>
    </source>
</evidence>
<dbReference type="Gene3D" id="3.60.15.10">
    <property type="entry name" value="Ribonuclease Z/Hydroxyacylglutathione hydrolase-like"/>
    <property type="match status" value="3"/>
</dbReference>
<dbReference type="Pfam" id="PF23023">
    <property type="entry name" value="Anti-Pycsar_Apyc1"/>
    <property type="match status" value="1"/>
</dbReference>
<evidence type="ECO:0000256" key="2">
    <source>
        <dbReference type="ARBA" id="ARBA00001947"/>
    </source>
</evidence>
<dbReference type="PANTHER" id="PTHR12553">
    <property type="entry name" value="ZINC PHOSPHODIESTERASE ELAC PROTEIN 2"/>
    <property type="match status" value="1"/>
</dbReference>
<keyword evidence="5" id="KW-0819">tRNA processing</keyword>
<keyword evidence="9" id="KW-0378">Hydrolase</keyword>
<dbReference type="EMBL" id="BAAFRS010000054">
    <property type="protein sequence ID" value="GAB1220470.1"/>
    <property type="molecule type" value="Genomic_DNA"/>
</dbReference>
<dbReference type="SUPFAM" id="SSF56281">
    <property type="entry name" value="Metallo-hydrolase/oxidoreductase"/>
    <property type="match status" value="2"/>
</dbReference>
<dbReference type="Proteomes" id="UP001628156">
    <property type="component" value="Unassembled WGS sequence"/>
</dbReference>
<organism evidence="12 13">
    <name type="scientific">Entamoeba nuttalli</name>
    <dbReference type="NCBI Taxonomy" id="412467"/>
    <lineage>
        <taxon>Eukaryota</taxon>
        <taxon>Amoebozoa</taxon>
        <taxon>Evosea</taxon>
        <taxon>Archamoebae</taxon>
        <taxon>Mastigamoebida</taxon>
        <taxon>Entamoebidae</taxon>
        <taxon>Entamoeba</taxon>
    </lineage>
</organism>
<keyword evidence="13" id="KW-1185">Reference proteome</keyword>
<protein>
    <recommendedName>
        <fullName evidence="4">ribonuclease Z</fullName>
        <ecNumber evidence="4">3.1.26.11</ecNumber>
    </recommendedName>
</protein>
<evidence type="ECO:0000256" key="10">
    <source>
        <dbReference type="ARBA" id="ARBA00022833"/>
    </source>
</evidence>
<evidence type="ECO:0000256" key="3">
    <source>
        <dbReference type="ARBA" id="ARBA00007823"/>
    </source>
</evidence>
<keyword evidence="8" id="KW-0255">Endonuclease</keyword>
<evidence type="ECO:0000256" key="9">
    <source>
        <dbReference type="ARBA" id="ARBA00022801"/>
    </source>
</evidence>
<dbReference type="EC" id="3.1.26.11" evidence="4"/>
<dbReference type="Pfam" id="PF13691">
    <property type="entry name" value="Lactamase_B_4"/>
    <property type="match status" value="1"/>
</dbReference>
<accession>A0ABQ0DCB5</accession>
<comment type="caution">
    <text evidence="12">The sequence shown here is derived from an EMBL/GenBank/DDBJ whole genome shotgun (WGS) entry which is preliminary data.</text>
</comment>
<dbReference type="CDD" id="cd16272">
    <property type="entry name" value="RNaseZ_MBL-fold"/>
    <property type="match status" value="1"/>
</dbReference>
<evidence type="ECO:0000256" key="6">
    <source>
        <dbReference type="ARBA" id="ARBA00022722"/>
    </source>
</evidence>
<gene>
    <name evidence="12" type="ORF">ENUP19_0054G0043</name>
</gene>
<keyword evidence="7" id="KW-0479">Metal-binding</keyword>
<comment type="cofactor">
    <cofactor evidence="2">
        <name>Zn(2+)</name>
        <dbReference type="ChEBI" id="CHEBI:29105"/>
    </cofactor>
</comment>
<evidence type="ECO:0000256" key="8">
    <source>
        <dbReference type="ARBA" id="ARBA00022759"/>
    </source>
</evidence>
<proteinExistence type="inferred from homology"/>
<evidence type="ECO:0000313" key="12">
    <source>
        <dbReference type="EMBL" id="GAB1220470.1"/>
    </source>
</evidence>
<dbReference type="PANTHER" id="PTHR12553:SF49">
    <property type="entry name" value="ZINC PHOSPHODIESTERASE ELAC PROTEIN 2"/>
    <property type="match status" value="1"/>
</dbReference>
<feature type="domain" description="tRNase Z endonuclease" evidence="11">
    <location>
        <begin position="27"/>
        <end position="75"/>
    </location>
</feature>
<keyword evidence="10" id="KW-0862">Zinc</keyword>